<evidence type="ECO:0000313" key="3">
    <source>
        <dbReference type="Proteomes" id="UP001139089"/>
    </source>
</evidence>
<accession>A0A9X1NSU0</accession>
<dbReference type="RefSeq" id="WP_231813900.1">
    <property type="nucleotide sequence ID" value="NZ_JAJOZR010000005.1"/>
</dbReference>
<name>A0A9X1NSU0_9HYPH</name>
<dbReference type="EMBL" id="JAJOZR010000005">
    <property type="protein sequence ID" value="MCD7109366.1"/>
    <property type="molecule type" value="Genomic_DNA"/>
</dbReference>
<organism evidence="2 3">
    <name type="scientific">Rhizobium quercicola</name>
    <dbReference type="NCBI Taxonomy" id="2901226"/>
    <lineage>
        <taxon>Bacteria</taxon>
        <taxon>Pseudomonadati</taxon>
        <taxon>Pseudomonadota</taxon>
        <taxon>Alphaproteobacteria</taxon>
        <taxon>Hyphomicrobiales</taxon>
        <taxon>Rhizobiaceae</taxon>
        <taxon>Rhizobium/Agrobacterium group</taxon>
        <taxon>Rhizobium</taxon>
    </lineage>
</organism>
<reference evidence="2" key="1">
    <citation type="submission" date="2021-12" db="EMBL/GenBank/DDBJ databases">
        <authorList>
            <person name="Li Y."/>
        </authorList>
    </citation>
    <scope>NUCLEOTIDE SEQUENCE</scope>
    <source>
        <strain evidence="2">DKSPLA3</strain>
    </source>
</reference>
<dbReference type="AlphaFoldDB" id="A0A9X1NSU0"/>
<feature type="signal peptide" evidence="1">
    <location>
        <begin position="1"/>
        <end position="22"/>
    </location>
</feature>
<keyword evidence="3" id="KW-1185">Reference proteome</keyword>
<dbReference type="PROSITE" id="PS51257">
    <property type="entry name" value="PROKAR_LIPOPROTEIN"/>
    <property type="match status" value="1"/>
</dbReference>
<keyword evidence="1" id="KW-0732">Signal</keyword>
<proteinExistence type="predicted"/>
<sequence>MTLRVFAAAGLALTLAGCTTIAPTQQNAVEARWAGQPAGVFFAQFGPPIADVQSGGDTLYSWKGGYRNRKVPATYAKKADGSRGKQTAPARTEYLSCSVQLTVSSDYIIRSVRLVGDRRQPGGPSWCEEVLAGAKAS</sequence>
<comment type="caution">
    <text evidence="2">The sequence shown here is derived from an EMBL/GenBank/DDBJ whole genome shotgun (WGS) entry which is preliminary data.</text>
</comment>
<evidence type="ECO:0000313" key="2">
    <source>
        <dbReference type="EMBL" id="MCD7109366.1"/>
    </source>
</evidence>
<evidence type="ECO:0000256" key="1">
    <source>
        <dbReference type="SAM" id="SignalP"/>
    </source>
</evidence>
<feature type="chain" id="PRO_5040921364" description="Transmembrane protein" evidence="1">
    <location>
        <begin position="23"/>
        <end position="137"/>
    </location>
</feature>
<gene>
    <name evidence="2" type="ORF">LRX75_09930</name>
</gene>
<protein>
    <recommendedName>
        <fullName evidence="4">Transmembrane protein</fullName>
    </recommendedName>
</protein>
<dbReference type="Proteomes" id="UP001139089">
    <property type="component" value="Unassembled WGS sequence"/>
</dbReference>
<evidence type="ECO:0008006" key="4">
    <source>
        <dbReference type="Google" id="ProtNLM"/>
    </source>
</evidence>